<comment type="similarity">
    <text evidence="2">Belongs to the HPPK family.</text>
</comment>
<dbReference type="GO" id="GO:0005524">
    <property type="term" value="F:ATP binding"/>
    <property type="evidence" value="ECO:0007669"/>
    <property type="project" value="UniProtKB-KW"/>
</dbReference>
<dbReference type="Gene3D" id="3.30.70.560">
    <property type="entry name" value="7,8-Dihydro-6-hydroxymethylpterin-pyrophosphokinase HPPK"/>
    <property type="match status" value="1"/>
</dbReference>
<dbReference type="EMBL" id="CP157743">
    <property type="protein sequence ID" value="XBS21826.1"/>
    <property type="molecule type" value="Genomic_DNA"/>
</dbReference>
<keyword evidence="9" id="KW-0289">Folate biosynthesis</keyword>
<keyword evidence="8" id="KW-0067">ATP-binding</keyword>
<dbReference type="PROSITE" id="PS00794">
    <property type="entry name" value="HPPK"/>
    <property type="match status" value="1"/>
</dbReference>
<evidence type="ECO:0000256" key="10">
    <source>
        <dbReference type="ARBA" id="ARBA00029409"/>
    </source>
</evidence>
<dbReference type="InterPro" id="IPR000550">
    <property type="entry name" value="Hppk"/>
</dbReference>
<dbReference type="PANTHER" id="PTHR43071:SF1">
    <property type="entry name" value="2-AMINO-4-HYDROXY-6-HYDROXYMETHYLDIHYDROPTERIDINE PYROPHOSPHOKINASE"/>
    <property type="match status" value="1"/>
</dbReference>
<evidence type="ECO:0000256" key="2">
    <source>
        <dbReference type="ARBA" id="ARBA00005810"/>
    </source>
</evidence>
<dbReference type="GO" id="GO:0016301">
    <property type="term" value="F:kinase activity"/>
    <property type="evidence" value="ECO:0007669"/>
    <property type="project" value="UniProtKB-KW"/>
</dbReference>
<dbReference type="CDD" id="cd00483">
    <property type="entry name" value="HPPK"/>
    <property type="match status" value="1"/>
</dbReference>
<evidence type="ECO:0000259" key="13">
    <source>
        <dbReference type="PROSITE" id="PS00794"/>
    </source>
</evidence>
<dbReference type="InterPro" id="IPR035907">
    <property type="entry name" value="Hppk_sf"/>
</dbReference>
<dbReference type="PANTHER" id="PTHR43071">
    <property type="entry name" value="2-AMINO-4-HYDROXY-6-HYDROXYMETHYLDIHYDROPTERIDINE PYROPHOSPHOKINASE"/>
    <property type="match status" value="1"/>
</dbReference>
<dbReference type="Proteomes" id="UP001225378">
    <property type="component" value="Chromosome"/>
</dbReference>
<evidence type="ECO:0000256" key="3">
    <source>
        <dbReference type="ARBA" id="ARBA00013253"/>
    </source>
</evidence>
<evidence type="ECO:0000313" key="15">
    <source>
        <dbReference type="Proteomes" id="UP001225378"/>
    </source>
</evidence>
<keyword evidence="6" id="KW-0547">Nucleotide-binding</keyword>
<evidence type="ECO:0000256" key="11">
    <source>
        <dbReference type="ARBA" id="ARBA00029766"/>
    </source>
</evidence>
<gene>
    <name evidence="14" type="primary">folK</name>
    <name evidence="14" type="ORF">Q9L42_006800</name>
</gene>
<name>A0AAU7NXR7_9GAMM</name>
<dbReference type="RefSeq" id="WP_349432407.1">
    <property type="nucleotide sequence ID" value="NZ_CP157743.1"/>
</dbReference>
<comment type="function">
    <text evidence="10">Catalyzes the transfer of pyrophosphate from adenosine triphosphate (ATP) to 6-hydroxymethyl-7,8-dihydropterin, an enzymatic step in folate biosynthesis pathway.</text>
</comment>
<keyword evidence="5 14" id="KW-0808">Transferase</keyword>
<evidence type="ECO:0000256" key="5">
    <source>
        <dbReference type="ARBA" id="ARBA00022679"/>
    </source>
</evidence>
<dbReference type="Pfam" id="PF01288">
    <property type="entry name" value="HPPK"/>
    <property type="match status" value="1"/>
</dbReference>
<dbReference type="KEGG" id="mech:Q9L42_006800"/>
<feature type="domain" description="7,8-dihydro-6-hydroxymethylpterin-pyrophosphokinase" evidence="13">
    <location>
        <begin position="95"/>
        <end position="106"/>
    </location>
</feature>
<dbReference type="SUPFAM" id="SSF55083">
    <property type="entry name" value="6-hydroxymethyl-7,8-dihydropterin pyrophosphokinase, HPPK"/>
    <property type="match status" value="1"/>
</dbReference>
<proteinExistence type="inferred from homology"/>
<dbReference type="GO" id="GO:0046656">
    <property type="term" value="P:folic acid biosynthetic process"/>
    <property type="evidence" value="ECO:0007669"/>
    <property type="project" value="UniProtKB-KW"/>
</dbReference>
<evidence type="ECO:0000313" key="14">
    <source>
        <dbReference type="EMBL" id="XBS21826.1"/>
    </source>
</evidence>
<dbReference type="GO" id="GO:0003848">
    <property type="term" value="F:2-amino-4-hydroxy-6-hydroxymethyldihydropteridine diphosphokinase activity"/>
    <property type="evidence" value="ECO:0007669"/>
    <property type="project" value="UniProtKB-EC"/>
</dbReference>
<evidence type="ECO:0000256" key="4">
    <source>
        <dbReference type="ARBA" id="ARBA00016218"/>
    </source>
</evidence>
<sequence length="168" mass="18354">MNETGTITVLAYIGLGSNLNHPVEQIRSARCAIAALPGVEEAAFSSLYRSAPMGPQDQPDYINAAMAVRTGMTAMGLLRQLQTIENQHGRVRLERWGARTLDLDLLLFGEQQIKVPDLIVPHIGLAERAFVLYPLLEIAGPELHIPGQGFLQDLVEQCPADGLERLTS</sequence>
<evidence type="ECO:0000256" key="7">
    <source>
        <dbReference type="ARBA" id="ARBA00022777"/>
    </source>
</evidence>
<comment type="pathway">
    <text evidence="1">Cofactor biosynthesis; tetrahydrofolate biosynthesis; 2-amino-4-hydroxy-6-hydroxymethyl-7,8-dihydropteridine diphosphate from 7,8-dihydroneopterin triphosphate: step 4/4.</text>
</comment>
<evidence type="ECO:0000256" key="12">
    <source>
        <dbReference type="ARBA" id="ARBA00033413"/>
    </source>
</evidence>
<reference evidence="14 15" key="1">
    <citation type="journal article" date="2024" name="Microbiology">
        <title>Methylomarinum rosea sp. nov., a novel halophilic methanotrophic bacterium from the hypersaline Lake Elton.</title>
        <authorList>
            <person name="Suleimanov R.Z."/>
            <person name="Oshkin I.Y."/>
            <person name="Danilova O.V."/>
            <person name="Suzina N.E."/>
            <person name="Dedysh S.N."/>
        </authorList>
    </citation>
    <scope>NUCLEOTIDE SEQUENCE [LARGE SCALE GENOMIC DNA]</scope>
    <source>
        <strain evidence="14 15">Ch1-1</strain>
    </source>
</reference>
<dbReference type="NCBIfam" id="TIGR01498">
    <property type="entry name" value="folK"/>
    <property type="match status" value="1"/>
</dbReference>
<accession>A0AAU7NXR7</accession>
<protein>
    <recommendedName>
        <fullName evidence="4">2-amino-4-hydroxy-6-hydroxymethyldihydropteridine pyrophosphokinase</fullName>
        <ecNumber evidence="3">2.7.6.3</ecNumber>
    </recommendedName>
    <alternativeName>
        <fullName evidence="11">6-hydroxymethyl-7,8-dihydropterin pyrophosphokinase</fullName>
    </alternativeName>
    <alternativeName>
        <fullName evidence="12">7,8-dihydro-6-hydroxymethylpterin-pyrophosphokinase</fullName>
    </alternativeName>
</protein>
<organism evidence="14 15">
    <name type="scientific">Methylomarinum roseum</name>
    <dbReference type="NCBI Taxonomy" id="3067653"/>
    <lineage>
        <taxon>Bacteria</taxon>
        <taxon>Pseudomonadati</taxon>
        <taxon>Pseudomonadota</taxon>
        <taxon>Gammaproteobacteria</taxon>
        <taxon>Methylococcales</taxon>
        <taxon>Methylococcaceae</taxon>
        <taxon>Methylomarinum</taxon>
    </lineage>
</organism>
<keyword evidence="15" id="KW-1185">Reference proteome</keyword>
<evidence type="ECO:0000256" key="9">
    <source>
        <dbReference type="ARBA" id="ARBA00022909"/>
    </source>
</evidence>
<dbReference type="AlphaFoldDB" id="A0AAU7NXR7"/>
<evidence type="ECO:0000256" key="1">
    <source>
        <dbReference type="ARBA" id="ARBA00005051"/>
    </source>
</evidence>
<evidence type="ECO:0000256" key="8">
    <source>
        <dbReference type="ARBA" id="ARBA00022840"/>
    </source>
</evidence>
<keyword evidence="7" id="KW-0418">Kinase</keyword>
<dbReference type="EC" id="2.7.6.3" evidence="3"/>
<evidence type="ECO:0000256" key="6">
    <source>
        <dbReference type="ARBA" id="ARBA00022741"/>
    </source>
</evidence>